<reference evidence="2 3" key="1">
    <citation type="journal article" date="2016" name="Nat. Commun.">
        <title>Thousands of microbial genomes shed light on interconnected biogeochemical processes in an aquifer system.</title>
        <authorList>
            <person name="Anantharaman K."/>
            <person name="Brown C.T."/>
            <person name="Hug L.A."/>
            <person name="Sharon I."/>
            <person name="Castelle C.J."/>
            <person name="Probst A.J."/>
            <person name="Thomas B.C."/>
            <person name="Singh A."/>
            <person name="Wilkins M.J."/>
            <person name="Karaoz U."/>
            <person name="Brodie E.L."/>
            <person name="Williams K.H."/>
            <person name="Hubbard S.S."/>
            <person name="Banfield J.F."/>
        </authorList>
    </citation>
    <scope>NUCLEOTIDE SEQUENCE [LARGE SCALE GENOMIC DNA]</scope>
</reference>
<dbReference type="GO" id="GO:0140359">
    <property type="term" value="F:ABC-type transporter activity"/>
    <property type="evidence" value="ECO:0007669"/>
    <property type="project" value="InterPro"/>
</dbReference>
<dbReference type="Pfam" id="PF12679">
    <property type="entry name" value="ABC2_membrane_2"/>
    <property type="match status" value="1"/>
</dbReference>
<evidence type="ECO:0008006" key="4">
    <source>
        <dbReference type="Google" id="ProtNLM"/>
    </source>
</evidence>
<dbReference type="Proteomes" id="UP000179129">
    <property type="component" value="Unassembled WGS sequence"/>
</dbReference>
<evidence type="ECO:0000256" key="1">
    <source>
        <dbReference type="SAM" id="Phobius"/>
    </source>
</evidence>
<feature type="transmembrane region" description="Helical" evidence="1">
    <location>
        <begin position="236"/>
        <end position="255"/>
    </location>
</feature>
<accession>A0A1F5YU34</accession>
<evidence type="ECO:0000313" key="3">
    <source>
        <dbReference type="Proteomes" id="UP000179129"/>
    </source>
</evidence>
<keyword evidence="1" id="KW-0472">Membrane</keyword>
<sequence>MILQIAIKEFYNNLLTARFSIGFIMCLFLIPFSLVVNLKDYREQLKGYEIERAKTEKSYQVRVYSALRPEIVRPPEPLSIFSKGISGNAENKFKIRLETWVSTADGYETGRENPLLMSLFSMDFCTILVFVLSLFALLFTYDACSGERESGTLKLVLSNPVHRWKVLIGKLIGVCLTLLPVIMFCYLLSALFVLLAPEVSFSAGEWLRVALLIPVSLVFFGLFILIGLLFSCCFRSSAASIVLCLFVWVISIFIIPNLANSLAKSLVATPSTEELRAGNVLLIREMGKKINDYSQSIIKQMKPDFFYWDGKGGEDGYMEFAGASRSTMDFRRQFNEFREPLRIEYAEKKGVGQKEYMDQLDAQVKLANRLALLSPTDVFRQVSNALCRTDYDTRHLLISESLQRYRDDFIGYLKGKKVFSSYEYFTRQPPGTFMDYDEIVRVRSGGQFNSAAEFIKWRKEHGGDRSPLNKVPIPGTAITDYPLLELTDMPTFECQSPSIPGVLRQSMGKIAGLIGVELVLFFLTFVCFVRYDVR</sequence>
<protein>
    <recommendedName>
        <fullName evidence="4">ABC transporter permease</fullName>
    </recommendedName>
</protein>
<feature type="transmembrane region" description="Helical" evidence="1">
    <location>
        <begin position="19"/>
        <end position="38"/>
    </location>
</feature>
<feature type="transmembrane region" description="Helical" evidence="1">
    <location>
        <begin position="171"/>
        <end position="197"/>
    </location>
</feature>
<dbReference type="STRING" id="1817867.A3F83_00820"/>
<dbReference type="GO" id="GO:0005886">
    <property type="term" value="C:plasma membrane"/>
    <property type="evidence" value="ECO:0007669"/>
    <property type="project" value="UniProtKB-SubCell"/>
</dbReference>
<dbReference type="PANTHER" id="PTHR43471">
    <property type="entry name" value="ABC TRANSPORTER PERMEASE"/>
    <property type="match status" value="1"/>
</dbReference>
<dbReference type="EMBL" id="MFIX01000131">
    <property type="protein sequence ID" value="OGG03720.1"/>
    <property type="molecule type" value="Genomic_DNA"/>
</dbReference>
<feature type="transmembrane region" description="Helical" evidence="1">
    <location>
        <begin position="119"/>
        <end position="141"/>
    </location>
</feature>
<keyword evidence="1" id="KW-1133">Transmembrane helix</keyword>
<evidence type="ECO:0000313" key="2">
    <source>
        <dbReference type="EMBL" id="OGG03720.1"/>
    </source>
</evidence>
<gene>
    <name evidence="2" type="ORF">A3F83_00820</name>
</gene>
<comment type="caution">
    <text evidence="2">The sequence shown here is derived from an EMBL/GenBank/DDBJ whole genome shotgun (WGS) entry which is preliminary data.</text>
</comment>
<organism evidence="2 3">
    <name type="scientific">Candidatus Glassbacteria bacterium RIFCSPLOWO2_12_FULL_58_11</name>
    <dbReference type="NCBI Taxonomy" id="1817867"/>
    <lineage>
        <taxon>Bacteria</taxon>
        <taxon>Candidatus Glassiibacteriota</taxon>
    </lineage>
</organism>
<keyword evidence="1" id="KW-0812">Transmembrane</keyword>
<dbReference type="AlphaFoldDB" id="A0A1F5YU34"/>
<feature type="transmembrane region" description="Helical" evidence="1">
    <location>
        <begin position="209"/>
        <end position="230"/>
    </location>
</feature>
<feature type="transmembrane region" description="Helical" evidence="1">
    <location>
        <begin position="510"/>
        <end position="531"/>
    </location>
</feature>
<name>A0A1F5YU34_9BACT</name>
<proteinExistence type="predicted"/>